<dbReference type="InterPro" id="IPR014780">
    <property type="entry name" value="tRNA_psdUridine_synth_TruB"/>
</dbReference>
<gene>
    <name evidence="5 8" type="primary">truB</name>
    <name evidence="8" type="ORF">IC227_07500</name>
</gene>
<keyword evidence="9" id="KW-1185">Reference proteome</keyword>
<evidence type="ECO:0000256" key="1">
    <source>
        <dbReference type="ARBA" id="ARBA00000385"/>
    </source>
</evidence>
<keyword evidence="3 5" id="KW-0819">tRNA processing</keyword>
<dbReference type="Pfam" id="PF16198">
    <property type="entry name" value="TruB_C_2"/>
    <property type="match status" value="1"/>
</dbReference>
<dbReference type="PANTHER" id="PTHR13767">
    <property type="entry name" value="TRNA-PSEUDOURIDINE SYNTHASE"/>
    <property type="match status" value="1"/>
</dbReference>
<dbReference type="GO" id="GO:1990481">
    <property type="term" value="P:mRNA pseudouridine synthesis"/>
    <property type="evidence" value="ECO:0007669"/>
    <property type="project" value="TreeGrafter"/>
</dbReference>
<dbReference type="GO" id="GO:0031119">
    <property type="term" value="P:tRNA pseudouridine synthesis"/>
    <property type="evidence" value="ECO:0007669"/>
    <property type="project" value="UniProtKB-UniRule"/>
</dbReference>
<name>A0A931AUV0_9ENTE</name>
<keyword evidence="4 5" id="KW-0413">Isomerase</keyword>
<dbReference type="GO" id="GO:0160148">
    <property type="term" value="F:tRNA pseudouridine(55) synthase activity"/>
    <property type="evidence" value="ECO:0007669"/>
    <property type="project" value="UniProtKB-EC"/>
</dbReference>
<dbReference type="InterPro" id="IPR020103">
    <property type="entry name" value="PsdUridine_synth_cat_dom_sf"/>
</dbReference>
<comment type="similarity">
    <text evidence="2 5">Belongs to the pseudouridine synthase TruB family. Type 1 subfamily.</text>
</comment>
<comment type="caution">
    <text evidence="8">The sequence shown here is derived from an EMBL/GenBank/DDBJ whole genome shotgun (WGS) entry which is preliminary data.</text>
</comment>
<evidence type="ECO:0000259" key="7">
    <source>
        <dbReference type="Pfam" id="PF16198"/>
    </source>
</evidence>
<comment type="function">
    <text evidence="5">Responsible for synthesis of pseudouridine from uracil-55 in the psi GC loop of transfer RNAs.</text>
</comment>
<dbReference type="Gene3D" id="3.30.2350.10">
    <property type="entry name" value="Pseudouridine synthase"/>
    <property type="match status" value="1"/>
</dbReference>
<feature type="domain" description="Pseudouridine synthase II N-terminal" evidence="6">
    <location>
        <begin position="23"/>
        <end position="179"/>
    </location>
</feature>
<evidence type="ECO:0000259" key="6">
    <source>
        <dbReference type="Pfam" id="PF01509"/>
    </source>
</evidence>
<dbReference type="EC" id="5.4.99.25" evidence="5"/>
<dbReference type="FunFam" id="3.30.2350.10:FF:000011">
    <property type="entry name" value="tRNA pseudouridine synthase B"/>
    <property type="match status" value="1"/>
</dbReference>
<dbReference type="NCBIfam" id="TIGR00431">
    <property type="entry name" value="TruB"/>
    <property type="match status" value="1"/>
</dbReference>
<dbReference type="Proteomes" id="UP000637757">
    <property type="component" value="Unassembled WGS sequence"/>
</dbReference>
<dbReference type="GO" id="GO:0003723">
    <property type="term" value="F:RNA binding"/>
    <property type="evidence" value="ECO:0007669"/>
    <property type="project" value="InterPro"/>
</dbReference>
<dbReference type="SUPFAM" id="SSF55120">
    <property type="entry name" value="Pseudouridine synthase"/>
    <property type="match status" value="1"/>
</dbReference>
<organism evidence="8 9">
    <name type="scientific">Enterococcus lacertideformus</name>
    <dbReference type="NCBI Taxonomy" id="2771493"/>
    <lineage>
        <taxon>Bacteria</taxon>
        <taxon>Bacillati</taxon>
        <taxon>Bacillota</taxon>
        <taxon>Bacilli</taxon>
        <taxon>Lactobacillales</taxon>
        <taxon>Enterococcaceae</taxon>
        <taxon>Enterococcus</taxon>
    </lineage>
</organism>
<feature type="active site" description="Nucleophile" evidence="5">
    <location>
        <position position="38"/>
    </location>
</feature>
<dbReference type="EMBL" id="JADAKE010000016">
    <property type="protein sequence ID" value="MBF8808177.1"/>
    <property type="molecule type" value="Genomic_DNA"/>
</dbReference>
<dbReference type="InterPro" id="IPR002501">
    <property type="entry name" value="PsdUridine_synth_N"/>
</dbReference>
<dbReference type="HAMAP" id="MF_01080">
    <property type="entry name" value="TruB_bact"/>
    <property type="match status" value="1"/>
</dbReference>
<protein>
    <recommendedName>
        <fullName evidence="5">tRNA pseudouridine synthase B</fullName>
        <ecNumber evidence="5">5.4.99.25</ecNumber>
    </recommendedName>
    <alternativeName>
        <fullName evidence="5">tRNA pseudouridine(55) synthase</fullName>
        <shortName evidence="5">Psi55 synthase</shortName>
    </alternativeName>
    <alternativeName>
        <fullName evidence="5">tRNA pseudouridylate synthase</fullName>
    </alternativeName>
    <alternativeName>
        <fullName evidence="5">tRNA-uridine isomerase</fullName>
    </alternativeName>
</protein>
<accession>A0A931AUV0</accession>
<dbReference type="Pfam" id="PF01509">
    <property type="entry name" value="TruB_N"/>
    <property type="match status" value="1"/>
</dbReference>
<sequence length="307" mass="34862">MDGLLPLWKERGMTSHDCVFKLRKILHMKKIGHGGTLDPDVDGILPICIGKATKVIEYLTDSGKVYEGEITLGFSTTTEDKSGELVESKKVEKFLSEEEIDEAMRSFVGEITQIPPMYSAVKVKGKRLYEYARNNETVTRPIRKAEIYRFERTSEILWDENQGLLSWRFEVACGKGTYVRTLAVDTGKKLGYPAHMSDLTRTVSAGMQKDQALTLQQVAEAVAAGDFEKCLLPLEFGVTCFKRVDISSQVWEKVKNGMRLDYQVFNLEEMPDEEIALFYQGRVVSIYQPNPKEKNKLKPSKVLRNEV</sequence>
<dbReference type="InterPro" id="IPR032819">
    <property type="entry name" value="TruB_C"/>
</dbReference>
<evidence type="ECO:0000256" key="3">
    <source>
        <dbReference type="ARBA" id="ARBA00022694"/>
    </source>
</evidence>
<evidence type="ECO:0000256" key="4">
    <source>
        <dbReference type="ARBA" id="ARBA00023235"/>
    </source>
</evidence>
<proteinExistence type="inferred from homology"/>
<feature type="domain" description="tRNA pseudouridylate synthase B C-terminal" evidence="7">
    <location>
        <begin position="180"/>
        <end position="238"/>
    </location>
</feature>
<reference evidence="8" key="1">
    <citation type="submission" date="2020-09" db="EMBL/GenBank/DDBJ databases">
        <title>Genomic insights into the novelty and pathogenicity of a unique biofilm-forming Enterococcus sp. bacteria (Enterococcus lacertideformus) identified in reptiles.</title>
        <authorList>
            <person name="Agius J.E."/>
            <person name="Phalen D.N."/>
            <person name="Rose K."/>
            <person name="Eden J.-S."/>
        </authorList>
    </citation>
    <scope>NUCLEOTIDE SEQUENCE</scope>
    <source>
        <strain evidence="8">PHRS 0518</strain>
    </source>
</reference>
<dbReference type="AlphaFoldDB" id="A0A931AUV0"/>
<evidence type="ECO:0000313" key="8">
    <source>
        <dbReference type="EMBL" id="MBF8808177.1"/>
    </source>
</evidence>
<comment type="catalytic activity">
    <reaction evidence="1 5">
        <text>uridine(55) in tRNA = pseudouridine(55) in tRNA</text>
        <dbReference type="Rhea" id="RHEA:42532"/>
        <dbReference type="Rhea" id="RHEA-COMP:10101"/>
        <dbReference type="Rhea" id="RHEA-COMP:10102"/>
        <dbReference type="ChEBI" id="CHEBI:65314"/>
        <dbReference type="ChEBI" id="CHEBI:65315"/>
        <dbReference type="EC" id="5.4.99.25"/>
    </reaction>
</comment>
<evidence type="ECO:0000313" key="9">
    <source>
        <dbReference type="Proteomes" id="UP000637757"/>
    </source>
</evidence>
<dbReference type="PANTHER" id="PTHR13767:SF2">
    <property type="entry name" value="PSEUDOURIDYLATE SYNTHASE TRUB1"/>
    <property type="match status" value="1"/>
</dbReference>
<dbReference type="CDD" id="cd02573">
    <property type="entry name" value="PseudoU_synth_EcTruB"/>
    <property type="match status" value="1"/>
</dbReference>
<evidence type="ECO:0000256" key="5">
    <source>
        <dbReference type="HAMAP-Rule" id="MF_01080"/>
    </source>
</evidence>
<evidence type="ECO:0000256" key="2">
    <source>
        <dbReference type="ARBA" id="ARBA00005642"/>
    </source>
</evidence>